<dbReference type="HOGENOM" id="CLU_1817673_0_0_1"/>
<dbReference type="AlphaFoldDB" id="B0WEC3"/>
<proteinExistence type="predicted"/>
<accession>B0WEC3</accession>
<sequence length="142" mass="15807">MLPSSSPQFAPSSCLVGNSPANLLSERRRFFPYYSAVRFLNYDSIDFPCSMCHDDDDDCYEPERGVRSTAVVAATVTQQPSRDLPENVAARYIMQCSSISRRCDDCADDDGDVDKLMIMELVPLRQLPAQLTRENVTNAAAT</sequence>
<evidence type="ECO:0000313" key="2">
    <source>
        <dbReference type="EnsemblMetazoa" id="CPIJ005605-PA"/>
    </source>
</evidence>
<reference evidence="2" key="2">
    <citation type="submission" date="2021-02" db="UniProtKB">
        <authorList>
            <consortium name="EnsemblMetazoa"/>
        </authorList>
    </citation>
    <scope>IDENTIFICATION</scope>
    <source>
        <strain evidence="2">JHB</strain>
    </source>
</reference>
<dbReference type="InParanoid" id="B0WEC3"/>
<reference evidence="1" key="1">
    <citation type="submission" date="2007-03" db="EMBL/GenBank/DDBJ databases">
        <title>Annotation of Culex pipiens quinquefasciatus.</title>
        <authorList>
            <consortium name="The Broad Institute Genome Sequencing Platform"/>
            <person name="Atkinson P.W."/>
            <person name="Hemingway J."/>
            <person name="Christensen B.M."/>
            <person name="Higgs S."/>
            <person name="Kodira C."/>
            <person name="Hannick L."/>
            <person name="Megy K."/>
            <person name="O'Leary S."/>
            <person name="Pearson M."/>
            <person name="Haas B.J."/>
            <person name="Mauceli E."/>
            <person name="Wortman J.R."/>
            <person name="Lee N.H."/>
            <person name="Guigo R."/>
            <person name="Stanke M."/>
            <person name="Alvarado L."/>
            <person name="Amedeo P."/>
            <person name="Antoine C.H."/>
            <person name="Arensburger P."/>
            <person name="Bidwell S.L."/>
            <person name="Crawford M."/>
            <person name="Camaro F."/>
            <person name="Devon K."/>
            <person name="Engels R."/>
            <person name="Hammond M."/>
            <person name="Howarth C."/>
            <person name="Koehrsen M."/>
            <person name="Lawson D."/>
            <person name="Montgomery P."/>
            <person name="Nene V."/>
            <person name="Nusbaum C."/>
            <person name="Puiu D."/>
            <person name="Romero-Severson J."/>
            <person name="Severson D.W."/>
            <person name="Shumway M."/>
            <person name="Sisk P."/>
            <person name="Stolte C."/>
            <person name="Zeng Q."/>
            <person name="Eisenstadt E."/>
            <person name="Fraser-Liggett C."/>
            <person name="Strausberg R."/>
            <person name="Galagan J."/>
            <person name="Birren B."/>
            <person name="Collins F.H."/>
        </authorList>
    </citation>
    <scope>NUCLEOTIDE SEQUENCE [LARGE SCALE GENOMIC DNA]</scope>
    <source>
        <strain evidence="1">JHB</strain>
    </source>
</reference>
<gene>
    <name evidence="2" type="primary">6037109</name>
    <name evidence="1" type="ORF">CpipJ_CPIJ005605</name>
</gene>
<protein>
    <submittedName>
        <fullName evidence="1 2">Uncharacterized protein</fullName>
    </submittedName>
</protein>
<dbReference type="Proteomes" id="UP000002320">
    <property type="component" value="Unassembled WGS sequence"/>
</dbReference>
<dbReference type="KEGG" id="cqu:CpipJ_CPIJ005605"/>
<organism>
    <name type="scientific">Culex quinquefasciatus</name>
    <name type="common">Southern house mosquito</name>
    <name type="synonym">Culex pungens</name>
    <dbReference type="NCBI Taxonomy" id="7176"/>
    <lineage>
        <taxon>Eukaryota</taxon>
        <taxon>Metazoa</taxon>
        <taxon>Ecdysozoa</taxon>
        <taxon>Arthropoda</taxon>
        <taxon>Hexapoda</taxon>
        <taxon>Insecta</taxon>
        <taxon>Pterygota</taxon>
        <taxon>Neoptera</taxon>
        <taxon>Endopterygota</taxon>
        <taxon>Diptera</taxon>
        <taxon>Nematocera</taxon>
        <taxon>Culicoidea</taxon>
        <taxon>Culicidae</taxon>
        <taxon>Culicinae</taxon>
        <taxon>Culicini</taxon>
        <taxon>Culex</taxon>
        <taxon>Culex</taxon>
    </lineage>
</organism>
<name>B0WEC3_CULQU</name>
<dbReference type="VEuPathDB" id="VectorBase:CPIJ005605"/>
<keyword evidence="3" id="KW-1185">Reference proteome</keyword>
<evidence type="ECO:0000313" key="1">
    <source>
        <dbReference type="EMBL" id="EDS45483.1"/>
    </source>
</evidence>
<dbReference type="EnsemblMetazoa" id="CPIJ005605-RA">
    <property type="protein sequence ID" value="CPIJ005605-PA"/>
    <property type="gene ID" value="CPIJ005605"/>
</dbReference>
<evidence type="ECO:0000313" key="3">
    <source>
        <dbReference type="Proteomes" id="UP000002320"/>
    </source>
</evidence>
<dbReference type="EMBL" id="DS231907">
    <property type="protein sequence ID" value="EDS45483.1"/>
    <property type="molecule type" value="Genomic_DNA"/>
</dbReference>